<keyword evidence="5" id="KW-1185">Reference proteome</keyword>
<protein>
    <submittedName>
        <fullName evidence="4">Extracellular solute-binding protein</fullName>
    </submittedName>
</protein>
<evidence type="ECO:0000256" key="1">
    <source>
        <dbReference type="ARBA" id="ARBA00004418"/>
    </source>
</evidence>
<sequence length="443" mass="50260">MRKLVAVSLLLLTALSGVFAGGGSDSGSGGEKKPVVINMWTHEDPNRQKMEEQFAKEYMAANPHVTINYSVYPSTNIQDLIPTAYAARNAPSIWNLELQKAYPIFMQGLCAPIPVKELGYRNEQELINSYLPGMLDPVMDKDGKLFGQKGAIYGLPLEMVNFCIYLNKKIFRDAGLNPERDYPKTWEEMMTVSEKIVRRNGNIITRRGFDFRYGDYLISWVPMVEQLGGKVISDDGKEAIINEAAWTKVLTYMQQWGPNGKNLGSPTYTAARRQFDNDQNEIAMHLSGIYQEARMRTANPAFYNSDDWMVIPYPVFQGGKHISNTYYFQYYMVNSQIPLNEQIESWKFVAYMLSHGDMYLETVALTQPTKAVMEGELFRSMPYSDVFKDDLNYAGVVYHSGFSWRINELIKAAIEEVMMSNSDPAAAVAKLKRDAQAVVNENL</sequence>
<evidence type="ECO:0000256" key="2">
    <source>
        <dbReference type="ARBA" id="ARBA00008520"/>
    </source>
</evidence>
<gene>
    <name evidence="4" type="ORF">JFL75_06605</name>
</gene>
<reference evidence="4" key="1">
    <citation type="submission" date="2021-01" db="EMBL/GenBank/DDBJ databases">
        <title>Description of Breznakiella homolactica.</title>
        <authorList>
            <person name="Song Y."/>
            <person name="Brune A."/>
        </authorList>
    </citation>
    <scope>NUCLEOTIDE SEQUENCE</scope>
    <source>
        <strain evidence="4">RmG30</strain>
    </source>
</reference>
<dbReference type="InterPro" id="IPR050490">
    <property type="entry name" value="Bact_solute-bd_prot1"/>
</dbReference>
<comment type="similarity">
    <text evidence="2">Belongs to the bacterial solute-binding protein 1 family.</text>
</comment>
<dbReference type="GO" id="GO:0042597">
    <property type="term" value="C:periplasmic space"/>
    <property type="evidence" value="ECO:0007669"/>
    <property type="project" value="UniProtKB-SubCell"/>
</dbReference>
<name>A0A7T8BBY7_9SPIR</name>
<feature type="chain" id="PRO_5030835449" evidence="3">
    <location>
        <begin position="21"/>
        <end position="443"/>
    </location>
</feature>
<dbReference type="RefSeq" id="WP_215627885.1">
    <property type="nucleotide sequence ID" value="NZ_CP067089.2"/>
</dbReference>
<dbReference type="AlphaFoldDB" id="A0A7T8BBY7"/>
<dbReference type="PANTHER" id="PTHR43649:SF12">
    <property type="entry name" value="DIACETYLCHITOBIOSE BINDING PROTEIN DASA"/>
    <property type="match status" value="1"/>
</dbReference>
<evidence type="ECO:0000313" key="4">
    <source>
        <dbReference type="EMBL" id="QQO10580.1"/>
    </source>
</evidence>
<keyword evidence="3" id="KW-0732">Signal</keyword>
<dbReference type="KEGG" id="bhc:JFL75_06605"/>
<evidence type="ECO:0000313" key="5">
    <source>
        <dbReference type="Proteomes" id="UP000595917"/>
    </source>
</evidence>
<dbReference type="SUPFAM" id="SSF53850">
    <property type="entry name" value="Periplasmic binding protein-like II"/>
    <property type="match status" value="1"/>
</dbReference>
<evidence type="ECO:0000256" key="3">
    <source>
        <dbReference type="SAM" id="SignalP"/>
    </source>
</evidence>
<dbReference type="InterPro" id="IPR006059">
    <property type="entry name" value="SBP"/>
</dbReference>
<organism evidence="4 5">
    <name type="scientific">Breznakiella homolactica</name>
    <dbReference type="NCBI Taxonomy" id="2798577"/>
    <lineage>
        <taxon>Bacteria</taxon>
        <taxon>Pseudomonadati</taxon>
        <taxon>Spirochaetota</taxon>
        <taxon>Spirochaetia</taxon>
        <taxon>Spirochaetales</taxon>
        <taxon>Breznakiellaceae</taxon>
        <taxon>Breznakiella</taxon>
    </lineage>
</organism>
<dbReference type="PANTHER" id="PTHR43649">
    <property type="entry name" value="ARABINOSE-BINDING PROTEIN-RELATED"/>
    <property type="match status" value="1"/>
</dbReference>
<feature type="signal peptide" evidence="3">
    <location>
        <begin position="1"/>
        <end position="20"/>
    </location>
</feature>
<proteinExistence type="inferred from homology"/>
<dbReference type="Proteomes" id="UP000595917">
    <property type="component" value="Chromosome"/>
</dbReference>
<comment type="subcellular location">
    <subcellularLocation>
        <location evidence="1">Periplasm</location>
    </subcellularLocation>
</comment>
<dbReference type="Pfam" id="PF13416">
    <property type="entry name" value="SBP_bac_8"/>
    <property type="match status" value="1"/>
</dbReference>
<dbReference type="EMBL" id="CP067089">
    <property type="protein sequence ID" value="QQO10580.1"/>
    <property type="molecule type" value="Genomic_DNA"/>
</dbReference>
<accession>A0A7T8BBY7</accession>
<dbReference type="Gene3D" id="3.40.190.10">
    <property type="entry name" value="Periplasmic binding protein-like II"/>
    <property type="match status" value="1"/>
</dbReference>